<dbReference type="PANTHER" id="PTHR23342:SF0">
    <property type="entry name" value="N-ACETYLGLUTAMATE SYNTHASE, MITOCHONDRIAL"/>
    <property type="match status" value="1"/>
</dbReference>
<dbReference type="Pfam" id="PF00696">
    <property type="entry name" value="AA_kinase"/>
    <property type="match status" value="1"/>
</dbReference>
<evidence type="ECO:0000256" key="12">
    <source>
        <dbReference type="ARBA" id="ARBA00048141"/>
    </source>
</evidence>
<dbReference type="PROSITE" id="PS51731">
    <property type="entry name" value="GNAT_NAGS"/>
    <property type="match status" value="1"/>
</dbReference>
<dbReference type="Gene3D" id="3.40.1160.10">
    <property type="entry name" value="Acetylglutamate kinase-like"/>
    <property type="match status" value="1"/>
</dbReference>
<dbReference type="NCBIfam" id="NF003386">
    <property type="entry name" value="PRK04531.1-1"/>
    <property type="match status" value="1"/>
</dbReference>
<evidence type="ECO:0000256" key="11">
    <source>
        <dbReference type="ARBA" id="ARBA00030639"/>
    </source>
</evidence>
<evidence type="ECO:0000256" key="13">
    <source>
        <dbReference type="ARBA" id="ARBA00061305"/>
    </source>
</evidence>
<dbReference type="GO" id="GO:0005737">
    <property type="term" value="C:cytoplasm"/>
    <property type="evidence" value="ECO:0007669"/>
    <property type="project" value="InterPro"/>
</dbReference>
<dbReference type="GO" id="GO:0004042">
    <property type="term" value="F:L-glutamate N-acetyltransferase activity"/>
    <property type="evidence" value="ECO:0007669"/>
    <property type="project" value="TreeGrafter"/>
</dbReference>
<keyword evidence="7" id="KW-0547">Nucleotide-binding</keyword>
<evidence type="ECO:0000256" key="2">
    <source>
        <dbReference type="ARBA" id="ARBA00013065"/>
    </source>
</evidence>
<keyword evidence="6 17" id="KW-0808">Transferase</keyword>
<reference evidence="16" key="3">
    <citation type="submission" date="2020-09" db="EMBL/GenBank/DDBJ databases">
        <authorList>
            <person name="Sun Q."/>
            <person name="Zhou Y."/>
        </authorList>
    </citation>
    <scope>NUCLEOTIDE SEQUENCE</scope>
    <source>
        <strain evidence="16">CGMCC 1.14984</strain>
    </source>
</reference>
<evidence type="ECO:0000313" key="17">
    <source>
        <dbReference type="EMBL" id="NHK29617.1"/>
    </source>
</evidence>
<dbReference type="EMBL" id="BMGZ01000004">
    <property type="protein sequence ID" value="GGI01396.1"/>
    <property type="molecule type" value="Genomic_DNA"/>
</dbReference>
<evidence type="ECO:0000313" key="16">
    <source>
        <dbReference type="EMBL" id="GGI01396.1"/>
    </source>
</evidence>
<evidence type="ECO:0000256" key="10">
    <source>
        <dbReference type="ARBA" id="ARBA00030178"/>
    </source>
</evidence>
<dbReference type="PIRSF" id="PIRSF036441">
    <property type="entry name" value="NAGK_DUF619"/>
    <property type="match status" value="1"/>
</dbReference>
<evidence type="ECO:0000259" key="15">
    <source>
        <dbReference type="PROSITE" id="PS51731"/>
    </source>
</evidence>
<proteinExistence type="inferred from homology"/>
<dbReference type="InterPro" id="IPR011242">
    <property type="entry name" value="ArgB_GNAT"/>
</dbReference>
<feature type="site" description="Transition state stabilizer" evidence="14">
    <location>
        <position position="43"/>
    </location>
</feature>
<dbReference type="InterPro" id="IPR041734">
    <property type="entry name" value="NAGK-fArgBP"/>
</dbReference>
<comment type="caution">
    <text evidence="16">The sequence shown here is derived from an EMBL/GenBank/DDBJ whole genome shotgun (WGS) entry which is preliminary data.</text>
</comment>
<dbReference type="CDD" id="cd04252">
    <property type="entry name" value="AAK_NAGK-fArgBP"/>
    <property type="match status" value="1"/>
</dbReference>
<organism evidence="16 18">
    <name type="scientific">Aquisalinus luteolus</name>
    <dbReference type="NCBI Taxonomy" id="1566827"/>
    <lineage>
        <taxon>Bacteria</taxon>
        <taxon>Pseudomonadati</taxon>
        <taxon>Pseudomonadota</taxon>
        <taxon>Alphaproteobacteria</taxon>
        <taxon>Parvularculales</taxon>
        <taxon>Parvularculaceae</taxon>
        <taxon>Aquisalinus</taxon>
    </lineage>
</organism>
<dbReference type="Pfam" id="PF04768">
    <property type="entry name" value="NAT"/>
    <property type="match status" value="1"/>
</dbReference>
<evidence type="ECO:0000256" key="4">
    <source>
        <dbReference type="ARBA" id="ARBA00022571"/>
    </source>
</evidence>
<dbReference type="GO" id="GO:0003991">
    <property type="term" value="F:acetylglutamate kinase activity"/>
    <property type="evidence" value="ECO:0007669"/>
    <property type="project" value="UniProtKB-EC"/>
</dbReference>
<comment type="catalytic activity">
    <reaction evidence="12">
        <text>N-acetyl-L-glutamate + ATP = N-acetyl-L-glutamyl 5-phosphate + ADP</text>
        <dbReference type="Rhea" id="RHEA:14629"/>
        <dbReference type="ChEBI" id="CHEBI:30616"/>
        <dbReference type="ChEBI" id="CHEBI:44337"/>
        <dbReference type="ChEBI" id="CHEBI:57936"/>
        <dbReference type="ChEBI" id="CHEBI:456216"/>
        <dbReference type="EC" id="2.7.2.8"/>
    </reaction>
</comment>
<keyword evidence="19" id="KW-1185">Reference proteome</keyword>
<dbReference type="InterPro" id="IPR001048">
    <property type="entry name" value="Asp/Glu/Uridylate_kinase"/>
</dbReference>
<dbReference type="PANTHER" id="PTHR23342">
    <property type="entry name" value="N-ACETYLGLUTAMATE SYNTHASE"/>
    <property type="match status" value="1"/>
</dbReference>
<keyword evidence="4" id="KW-0055">Arginine biosynthesis</keyword>
<evidence type="ECO:0000256" key="1">
    <source>
        <dbReference type="ARBA" id="ARBA00004828"/>
    </source>
</evidence>
<reference evidence="17 19" key="2">
    <citation type="submission" date="2020-02" db="EMBL/GenBank/DDBJ databases">
        <title>Genome sequence of Parvularcula flava strain NH6-79.</title>
        <authorList>
            <person name="Abdul Karim M.H."/>
            <person name="Lam M.Q."/>
            <person name="Chen S.J."/>
            <person name="Yahya A."/>
            <person name="Shahir S."/>
            <person name="Shamsir M.S."/>
            <person name="Chong C.S."/>
        </authorList>
    </citation>
    <scope>NUCLEOTIDE SEQUENCE [LARGE SCALE GENOMIC DNA]</scope>
    <source>
        <strain evidence="17 19">NH6-79</strain>
    </source>
</reference>
<evidence type="ECO:0000256" key="8">
    <source>
        <dbReference type="ARBA" id="ARBA00022777"/>
    </source>
</evidence>
<evidence type="ECO:0000256" key="14">
    <source>
        <dbReference type="PIRSR" id="PIRSR036441-51"/>
    </source>
</evidence>
<protein>
    <recommendedName>
        <fullName evidence="3">Acetylglutamate kinase</fullName>
        <ecNumber evidence="2">2.7.2.8</ecNumber>
    </recommendedName>
    <alternativeName>
        <fullName evidence="10">N-acetyl-L-glutamate 5-phosphotransferase</fullName>
    </alternativeName>
    <alternativeName>
        <fullName evidence="11">NAG kinase</fullName>
    </alternativeName>
</protein>
<dbReference type="NCBIfam" id="TIGR00761">
    <property type="entry name" value="argB"/>
    <property type="match status" value="1"/>
</dbReference>
<dbReference type="AlphaFoldDB" id="A0A8J3AA75"/>
<dbReference type="SUPFAM" id="SSF53633">
    <property type="entry name" value="Carbamate kinase-like"/>
    <property type="match status" value="1"/>
</dbReference>
<dbReference type="RefSeq" id="WP_155142845.1">
    <property type="nucleotide sequence ID" value="NZ_BMGZ01000004.1"/>
</dbReference>
<dbReference type="Gene3D" id="3.40.630.30">
    <property type="match status" value="1"/>
</dbReference>
<comment type="pathway">
    <text evidence="1">Amino-acid biosynthesis; L-arginine biosynthesis; N(2)-acetyl-L-ornithine from L-glutamate: step 2/4.</text>
</comment>
<comment type="similarity">
    <text evidence="13">In the N-terminal section; belongs to the acetylglutamate kinase family. ArgB subfamily.</text>
</comment>
<evidence type="ECO:0000256" key="5">
    <source>
        <dbReference type="ARBA" id="ARBA00022605"/>
    </source>
</evidence>
<dbReference type="GO" id="GO:0006526">
    <property type="term" value="P:L-arginine biosynthetic process"/>
    <property type="evidence" value="ECO:0007669"/>
    <property type="project" value="UniProtKB-UniPathway"/>
</dbReference>
<feature type="domain" description="N-acetyltransferase" evidence="15">
    <location>
        <begin position="291"/>
        <end position="439"/>
    </location>
</feature>
<dbReference type="Proteomes" id="UP000818603">
    <property type="component" value="Unassembled WGS sequence"/>
</dbReference>
<keyword evidence="8 16" id="KW-0418">Kinase</keyword>
<dbReference type="NCBIfam" id="NF003387">
    <property type="entry name" value="PRK04531.1-2"/>
    <property type="match status" value="1"/>
</dbReference>
<evidence type="ECO:0000313" key="18">
    <source>
        <dbReference type="Proteomes" id="UP000621856"/>
    </source>
</evidence>
<keyword evidence="9" id="KW-0067">ATP-binding</keyword>
<dbReference type="Proteomes" id="UP000621856">
    <property type="component" value="Unassembled WGS sequence"/>
</dbReference>
<dbReference type="EMBL" id="VCJR02000006">
    <property type="protein sequence ID" value="NHK29617.1"/>
    <property type="molecule type" value="Genomic_DNA"/>
</dbReference>
<dbReference type="InterPro" id="IPR004662">
    <property type="entry name" value="AcgluKinase_fam"/>
</dbReference>
<evidence type="ECO:0000256" key="9">
    <source>
        <dbReference type="ARBA" id="ARBA00022840"/>
    </source>
</evidence>
<gene>
    <name evidence="16" type="primary">argB</name>
    <name evidence="17" type="ORF">FF098_017045</name>
    <name evidence="16" type="ORF">GCM10011355_31940</name>
</gene>
<dbReference type="GO" id="GO:0005524">
    <property type="term" value="F:ATP binding"/>
    <property type="evidence" value="ECO:0007669"/>
    <property type="project" value="UniProtKB-KW"/>
</dbReference>
<keyword evidence="5" id="KW-0028">Amino-acid biosynthesis</keyword>
<reference evidence="16" key="1">
    <citation type="journal article" date="2014" name="Int. J. Syst. Evol. Microbiol.">
        <title>Complete genome sequence of Corynebacterium casei LMG S-19264T (=DSM 44701T), isolated from a smear-ripened cheese.</title>
        <authorList>
            <consortium name="US DOE Joint Genome Institute (JGI-PGF)"/>
            <person name="Walter F."/>
            <person name="Albersmeier A."/>
            <person name="Kalinowski J."/>
            <person name="Ruckert C."/>
        </authorList>
    </citation>
    <scope>NUCLEOTIDE SEQUENCE</scope>
    <source>
        <strain evidence="16">CGMCC 1.14984</strain>
    </source>
</reference>
<name>A0A8J3AA75_9PROT</name>
<dbReference type="UniPathway" id="UPA00068">
    <property type="reaction ID" value="UER00107"/>
</dbReference>
<dbReference type="InterPro" id="IPR036393">
    <property type="entry name" value="AceGlu_kinase-like_sf"/>
</dbReference>
<sequence>MSKQTDIRSAIVQLLSSMSGSKEVRTYLQRFSTVEADRFAVIKIGGAIIEEELEATASALAFLHQVGLTPVVIHGGGPQLDKALEERGVTSDKIDGLRVTTPEVLDVARKVFLDQNLKLVEAVRRQGVEAHTLNSGVIEAEYLDRDKYGFVGRARGIQQNLIRSVISSGAMPILTCLGVAPGGQIVNINGDAVVAALVHALQPMKIVFLSGVGGLLDEEGKVIDTINLTADYERLMGEPWVHSGMRLKLKEIKQLLDDLPLESSISITRPGELIKELFTHGGSGTYIRQGEAIHLHQGKDGLDGARICALIEEGFGRTLKADWWSATDLERAIVSETCRAAALVTKPAGLAYPYLDKFAVAESARGEGLAKAVWQRLCAEVPVFFLRSRTENPFNEFYRANSDGAIKRGRWTVFWKGNVDLAAIAAEVEAITSLPESFK</sequence>
<dbReference type="FunFam" id="3.40.1160.10:FF:000046">
    <property type="entry name" value="N-acetylglutamate kinase / N-acetylglutamate synthase"/>
    <property type="match status" value="1"/>
</dbReference>
<accession>A0A8J3AA75</accession>
<evidence type="ECO:0000256" key="6">
    <source>
        <dbReference type="ARBA" id="ARBA00022679"/>
    </source>
</evidence>
<evidence type="ECO:0000313" key="19">
    <source>
        <dbReference type="Proteomes" id="UP000818603"/>
    </source>
</evidence>
<feature type="site" description="Transition state stabilizer" evidence="14">
    <location>
        <position position="248"/>
    </location>
</feature>
<evidence type="ECO:0000256" key="7">
    <source>
        <dbReference type="ARBA" id="ARBA00022741"/>
    </source>
</evidence>
<evidence type="ECO:0000256" key="3">
    <source>
        <dbReference type="ARBA" id="ARBA00021197"/>
    </source>
</evidence>
<dbReference type="EC" id="2.7.2.8" evidence="2"/>
<dbReference type="InterPro" id="IPR006855">
    <property type="entry name" value="Vertebrate-like_GNAT_dom"/>
</dbReference>